<evidence type="ECO:0000313" key="2">
    <source>
        <dbReference type="Proteomes" id="UP000639973"/>
    </source>
</evidence>
<dbReference type="PANTHER" id="PTHR43360:SF1">
    <property type="entry name" value="CARBOXYSOME ASSEMBLY PROTEIN CCMM"/>
    <property type="match status" value="1"/>
</dbReference>
<accession>A0ABQ2GFB1</accession>
<proteinExistence type="predicted"/>
<dbReference type="EMBL" id="BMOL01000028">
    <property type="protein sequence ID" value="GGL93715.1"/>
    <property type="molecule type" value="Genomic_DNA"/>
</dbReference>
<comment type="caution">
    <text evidence="1">The sequence shown here is derived from an EMBL/GenBank/DDBJ whole genome shotgun (WGS) entry which is preliminary data.</text>
</comment>
<dbReference type="PANTHER" id="PTHR43360">
    <property type="entry name" value="CARBON DIOXIDE CONCENTRATING MECHANISM PROTEIN CCMM"/>
    <property type="match status" value="1"/>
</dbReference>
<dbReference type="Gene3D" id="2.160.10.10">
    <property type="entry name" value="Hexapeptide repeat proteins"/>
    <property type="match status" value="2"/>
</dbReference>
<evidence type="ECO:0008006" key="3">
    <source>
        <dbReference type="Google" id="ProtNLM"/>
    </source>
</evidence>
<name>A0ABQ2GFB1_9DEIO</name>
<keyword evidence="2" id="KW-1185">Reference proteome</keyword>
<organism evidence="1 2">
    <name type="scientific">Deinococcus aerolatus</name>
    <dbReference type="NCBI Taxonomy" id="522487"/>
    <lineage>
        <taxon>Bacteria</taxon>
        <taxon>Thermotogati</taxon>
        <taxon>Deinococcota</taxon>
        <taxon>Deinococci</taxon>
        <taxon>Deinococcales</taxon>
        <taxon>Deinococcaceae</taxon>
        <taxon>Deinococcus</taxon>
    </lineage>
</organism>
<protein>
    <recommendedName>
        <fullName evidence="3">Carbonic anhydrase or acetyltransferase, isoleucine patch superfamily</fullName>
    </recommendedName>
</protein>
<reference evidence="2" key="1">
    <citation type="journal article" date="2019" name="Int. J. Syst. Evol. Microbiol.">
        <title>The Global Catalogue of Microorganisms (GCM) 10K type strain sequencing project: providing services to taxonomists for standard genome sequencing and annotation.</title>
        <authorList>
            <consortium name="The Broad Institute Genomics Platform"/>
            <consortium name="The Broad Institute Genome Sequencing Center for Infectious Disease"/>
            <person name="Wu L."/>
            <person name="Ma J."/>
        </authorList>
    </citation>
    <scope>NUCLEOTIDE SEQUENCE [LARGE SCALE GENOMIC DNA]</scope>
    <source>
        <strain evidence="2">JCM 15442</strain>
    </source>
</reference>
<evidence type="ECO:0000313" key="1">
    <source>
        <dbReference type="EMBL" id="GGL93715.1"/>
    </source>
</evidence>
<dbReference type="Proteomes" id="UP000639973">
    <property type="component" value="Unassembled WGS sequence"/>
</dbReference>
<sequence>MIGGCLGLTLAGAAVAGGSEGLQGALARFLVGPKVVVNNSFISPLTEVFGDIAIGHGSFVAGNTVLNAQPGERICIGSETNLQDNITLVAIRGASTPAGGCAPRSTTIKDRVSIAHQATIRNSVVGNFTFVGFLSVVENSVLEDGAFVLHGAQVSNVRIPRDRLVPNGARITTQAQANALPLKTEASAEFQEEVLEVNAEFAESYAELYRTKGFDAVNRPSAAPRTSWNPQPVPPTLGRNVQLAEFARIVGDVRLGANSVVGRRTSIRADEGAPIIIGENAEIEDRVTFHALKGTSIQIGARLATDDNIVFHGPLTVGNDLTIGDDSVLFRSKVGDNVTIGSGALVIDVTLRSGVTVPDGARITSQAQADAL</sequence>
<dbReference type="InterPro" id="IPR052265">
    <property type="entry name" value="Gamma-CA"/>
</dbReference>
<dbReference type="SUPFAM" id="SSF51161">
    <property type="entry name" value="Trimeric LpxA-like enzymes"/>
    <property type="match status" value="2"/>
</dbReference>
<gene>
    <name evidence="1" type="ORF">GCM10010840_34620</name>
</gene>
<dbReference type="InterPro" id="IPR011004">
    <property type="entry name" value="Trimer_LpxA-like_sf"/>
</dbReference>